<keyword evidence="2" id="KW-1185">Reference proteome</keyword>
<name>A0ABR2H5W4_9EUKA</name>
<gene>
    <name evidence="1" type="ORF">M9Y10_027656</name>
</gene>
<comment type="caution">
    <text evidence="1">The sequence shown here is derived from an EMBL/GenBank/DDBJ whole genome shotgun (WGS) entry which is preliminary data.</text>
</comment>
<organism evidence="1 2">
    <name type="scientific">Tritrichomonas musculus</name>
    <dbReference type="NCBI Taxonomy" id="1915356"/>
    <lineage>
        <taxon>Eukaryota</taxon>
        <taxon>Metamonada</taxon>
        <taxon>Parabasalia</taxon>
        <taxon>Tritrichomonadida</taxon>
        <taxon>Tritrichomonadidae</taxon>
        <taxon>Tritrichomonas</taxon>
    </lineage>
</organism>
<sequence>MIQSKNHLLLNYEENSTLISCICLEYICDGISSDEIDEKKKEMKSIYSEKKVIRKSIEEMLDKYNEVQFPSESDDPMSKVEFLIENKLISKHT</sequence>
<evidence type="ECO:0000313" key="1">
    <source>
        <dbReference type="EMBL" id="KAK8840830.1"/>
    </source>
</evidence>
<accession>A0ABR2H5W4</accession>
<dbReference type="Proteomes" id="UP001470230">
    <property type="component" value="Unassembled WGS sequence"/>
</dbReference>
<dbReference type="EMBL" id="JAPFFF010000043">
    <property type="protein sequence ID" value="KAK8840830.1"/>
    <property type="molecule type" value="Genomic_DNA"/>
</dbReference>
<protein>
    <submittedName>
        <fullName evidence="1">Uncharacterized protein</fullName>
    </submittedName>
</protein>
<reference evidence="1 2" key="1">
    <citation type="submission" date="2024-04" db="EMBL/GenBank/DDBJ databases">
        <title>Tritrichomonas musculus Genome.</title>
        <authorList>
            <person name="Alves-Ferreira E."/>
            <person name="Grigg M."/>
            <person name="Lorenzi H."/>
            <person name="Galac M."/>
        </authorList>
    </citation>
    <scope>NUCLEOTIDE SEQUENCE [LARGE SCALE GENOMIC DNA]</scope>
    <source>
        <strain evidence="1 2">EAF2021</strain>
    </source>
</reference>
<evidence type="ECO:0000313" key="2">
    <source>
        <dbReference type="Proteomes" id="UP001470230"/>
    </source>
</evidence>
<proteinExistence type="predicted"/>